<name>A0A0C9QMG6_9CONI</name>
<dbReference type="PANTHER" id="PTHR36139:SF1">
    <property type="entry name" value="SUCCINATE DEHYDROGENASE SUBUNIT 5, MITOCHONDRIAL"/>
    <property type="match status" value="1"/>
</dbReference>
<evidence type="ECO:0000313" key="1">
    <source>
        <dbReference type="EMBL" id="JAG85850.1"/>
    </source>
</evidence>
<organism evidence="1">
    <name type="scientific">Wollemia nobilis</name>
    <dbReference type="NCBI Taxonomy" id="56998"/>
    <lineage>
        <taxon>Eukaryota</taxon>
        <taxon>Viridiplantae</taxon>
        <taxon>Streptophyta</taxon>
        <taxon>Embryophyta</taxon>
        <taxon>Tracheophyta</taxon>
        <taxon>Spermatophyta</taxon>
        <taxon>Pinopsida</taxon>
        <taxon>Pinidae</taxon>
        <taxon>Conifers II</taxon>
        <taxon>Araucariales</taxon>
        <taxon>Araucariaceae</taxon>
        <taxon>Wollemia</taxon>
    </lineage>
</organism>
<dbReference type="AlphaFoldDB" id="A0A0C9QMG6"/>
<dbReference type="Pfam" id="PF14290">
    <property type="entry name" value="SDH5_plant"/>
    <property type="match status" value="1"/>
</dbReference>
<accession>A0A0C9QMG6</accession>
<dbReference type="GO" id="GO:0045273">
    <property type="term" value="C:respiratory chain complex II (succinate dehydrogenase)"/>
    <property type="evidence" value="ECO:0007669"/>
    <property type="project" value="InterPro"/>
</dbReference>
<protein>
    <submittedName>
        <fullName evidence="1">TSA: Wollemia nobilis Ref_Wollemi_Transcript_22244_1015 transcribed RNA sequence</fullName>
    </submittedName>
</protein>
<dbReference type="InterPro" id="IPR025397">
    <property type="entry name" value="SDH5"/>
</dbReference>
<dbReference type="GO" id="GO:0006099">
    <property type="term" value="P:tricarboxylic acid cycle"/>
    <property type="evidence" value="ECO:0007669"/>
    <property type="project" value="InterPro"/>
</dbReference>
<dbReference type="EMBL" id="GCHU01022084">
    <property type="protein sequence ID" value="JAG85850.1"/>
    <property type="molecule type" value="Transcribed_RNA"/>
</dbReference>
<sequence>MAGRMGMASGRTICRVLTCFMAPASSSQYRFVTSNLMSSHSDSATMKCRLPISLGTPVRAFSSDISALPPIKDPDVRNALKDVLASDWGELYDSVKADVMDALSKETDDKAGQEALANAWRAAEAVEHFSGVLESLRMELDEINGPTGENVRPLPDELKDALQAVYQRYRNYLDAFGPDETYLKKKVENELGTRMIHIKMRCSGLDSEWGKVTLLGTSGISGSYIEQRS</sequence>
<reference evidence="1" key="1">
    <citation type="submission" date="2015-02" db="EMBL/GenBank/DDBJ databases">
        <title>A transcriptome of Wollemia nobilis - a relic of Gondwana.</title>
        <authorList>
            <person name="Chia J.Y."/>
            <person name="Leong Y.S."/>
            <person name="Abdul Karim S."/>
            <person name="Wan Azmi N."/>
            <person name="Hercus R."/>
            <person name="Croft L."/>
        </authorList>
    </citation>
    <scope>NUCLEOTIDE SEQUENCE</scope>
    <source>
        <strain evidence="1">MaeBrown</strain>
        <tissue evidence="1">Leaf</tissue>
    </source>
</reference>
<dbReference type="PANTHER" id="PTHR36139">
    <property type="entry name" value="SUCCINATE DEHYDROGENASE SUBUNIT 5, MITOCHONDRIAL"/>
    <property type="match status" value="1"/>
</dbReference>
<proteinExistence type="predicted"/>